<feature type="region of interest" description="Disordered" evidence="1">
    <location>
        <begin position="1"/>
        <end position="69"/>
    </location>
</feature>
<protein>
    <submittedName>
        <fullName evidence="2">Uncharacterized protein</fullName>
    </submittedName>
</protein>
<name>A0A5B0Q545_PUCGR</name>
<gene>
    <name evidence="2" type="ORF">PGT21_007835</name>
</gene>
<dbReference type="EMBL" id="VSWC01000028">
    <property type="protein sequence ID" value="KAA1108316.1"/>
    <property type="molecule type" value="Genomic_DNA"/>
</dbReference>
<sequence>MLEHADTGPSTHTKATIPDSSSSAHQSDDNQDISQSNQRNPSRRVRSSAKLSTGNHRSPPKNHAKHFHEAPVIVITCDTAPTPKPTSPGRTRKPIHNQSLSFLNLELLKPLTAELYDPNQEFLPAKIAHIFHRTRKHSLDQIFKHLSILCI</sequence>
<organism evidence="2 3">
    <name type="scientific">Puccinia graminis f. sp. tritici</name>
    <dbReference type="NCBI Taxonomy" id="56615"/>
    <lineage>
        <taxon>Eukaryota</taxon>
        <taxon>Fungi</taxon>
        <taxon>Dikarya</taxon>
        <taxon>Basidiomycota</taxon>
        <taxon>Pucciniomycotina</taxon>
        <taxon>Pucciniomycetes</taxon>
        <taxon>Pucciniales</taxon>
        <taxon>Pucciniaceae</taxon>
        <taxon>Puccinia</taxon>
    </lineage>
</organism>
<reference evidence="2 3" key="1">
    <citation type="submission" date="2019-05" db="EMBL/GenBank/DDBJ databases">
        <title>Emergence of the Ug99 lineage of the wheat stem rust pathogen through somatic hybridization.</title>
        <authorList>
            <person name="Li F."/>
            <person name="Upadhyaya N.M."/>
            <person name="Sperschneider J."/>
            <person name="Matny O."/>
            <person name="Nguyen-Phuc H."/>
            <person name="Mago R."/>
            <person name="Raley C."/>
            <person name="Miller M.E."/>
            <person name="Silverstein K.A.T."/>
            <person name="Henningsen E."/>
            <person name="Hirsch C.D."/>
            <person name="Visser B."/>
            <person name="Pretorius Z.A."/>
            <person name="Steffenson B.J."/>
            <person name="Schwessinger B."/>
            <person name="Dodds P.N."/>
            <person name="Figueroa M."/>
        </authorList>
    </citation>
    <scope>NUCLEOTIDE SEQUENCE [LARGE SCALE GENOMIC DNA]</scope>
    <source>
        <strain evidence="2">21-0</strain>
    </source>
</reference>
<dbReference type="Proteomes" id="UP000324748">
    <property type="component" value="Unassembled WGS sequence"/>
</dbReference>
<feature type="compositionally biased region" description="Polar residues" evidence="1">
    <location>
        <begin position="8"/>
        <end position="25"/>
    </location>
</feature>
<comment type="caution">
    <text evidence="2">The sequence shown here is derived from an EMBL/GenBank/DDBJ whole genome shotgun (WGS) entry which is preliminary data.</text>
</comment>
<evidence type="ECO:0000313" key="3">
    <source>
        <dbReference type="Proteomes" id="UP000324748"/>
    </source>
</evidence>
<keyword evidence="3" id="KW-1185">Reference proteome</keyword>
<accession>A0A5B0Q545</accession>
<evidence type="ECO:0000313" key="2">
    <source>
        <dbReference type="EMBL" id="KAA1108316.1"/>
    </source>
</evidence>
<proteinExistence type="predicted"/>
<dbReference type="AlphaFoldDB" id="A0A5B0Q545"/>
<evidence type="ECO:0000256" key="1">
    <source>
        <dbReference type="SAM" id="MobiDB-lite"/>
    </source>
</evidence>